<proteinExistence type="inferred from homology"/>
<feature type="domain" description="PDZ" evidence="6">
    <location>
        <begin position="22"/>
        <end position="103"/>
    </location>
</feature>
<dbReference type="PROSITE" id="PS50106">
    <property type="entry name" value="PDZ"/>
    <property type="match status" value="4"/>
</dbReference>
<dbReference type="Pfam" id="PF17820">
    <property type="entry name" value="PDZ_6"/>
    <property type="match status" value="1"/>
</dbReference>
<dbReference type="Proteomes" id="UP000472269">
    <property type="component" value="Unplaced"/>
</dbReference>
<accession>A0A663M2N9</accession>
<dbReference type="SUPFAM" id="SSF50156">
    <property type="entry name" value="PDZ domain-like"/>
    <property type="match status" value="4"/>
</dbReference>
<evidence type="ECO:0000259" key="6">
    <source>
        <dbReference type="PROSITE" id="PS50106"/>
    </source>
</evidence>
<comment type="subcellular location">
    <subcellularLocation>
        <location evidence="1">Cell membrane</location>
    </subcellularLocation>
</comment>
<comment type="similarity">
    <text evidence="4">Belongs to the NHER family.</text>
</comment>
<dbReference type="Pfam" id="PF00595">
    <property type="entry name" value="PDZ"/>
    <property type="match status" value="3"/>
</dbReference>
<feature type="compositionally biased region" description="Low complexity" evidence="5">
    <location>
        <begin position="511"/>
        <end position="521"/>
    </location>
</feature>
<dbReference type="CDD" id="cd06768">
    <property type="entry name" value="PDZ_NHERF-like"/>
    <property type="match status" value="4"/>
</dbReference>
<feature type="compositionally biased region" description="Basic and acidic residues" evidence="5">
    <location>
        <begin position="495"/>
        <end position="510"/>
    </location>
</feature>
<reference evidence="7" key="2">
    <citation type="submission" date="2025-09" db="UniProtKB">
        <authorList>
            <consortium name="Ensembl"/>
        </authorList>
    </citation>
    <scope>IDENTIFICATION</scope>
</reference>
<keyword evidence="3" id="KW-0677">Repeat</keyword>
<evidence type="ECO:0000313" key="8">
    <source>
        <dbReference type="Proteomes" id="UP000472269"/>
    </source>
</evidence>
<evidence type="ECO:0000256" key="5">
    <source>
        <dbReference type="SAM" id="MobiDB-lite"/>
    </source>
</evidence>
<dbReference type="PANTHER" id="PTHR14191">
    <property type="entry name" value="PDZ DOMAIN CONTAINING PROTEIN"/>
    <property type="match status" value="1"/>
</dbReference>
<evidence type="ECO:0000256" key="2">
    <source>
        <dbReference type="ARBA" id="ARBA00022475"/>
    </source>
</evidence>
<dbReference type="Gene3D" id="2.30.42.10">
    <property type="match status" value="4"/>
</dbReference>
<dbReference type="InterPro" id="IPR001478">
    <property type="entry name" value="PDZ"/>
</dbReference>
<protein>
    <submittedName>
        <fullName evidence="7">PDZ domain containing 1</fullName>
    </submittedName>
</protein>
<evidence type="ECO:0000313" key="7">
    <source>
        <dbReference type="Ensembl" id="ENSACUP00000005997.1"/>
    </source>
</evidence>
<organism evidence="7 8">
    <name type="scientific">Athene cunicularia</name>
    <name type="common">Burrowing owl</name>
    <name type="synonym">Speotyto cunicularia</name>
    <dbReference type="NCBI Taxonomy" id="194338"/>
    <lineage>
        <taxon>Eukaryota</taxon>
        <taxon>Metazoa</taxon>
        <taxon>Chordata</taxon>
        <taxon>Craniata</taxon>
        <taxon>Vertebrata</taxon>
        <taxon>Euteleostomi</taxon>
        <taxon>Archelosauria</taxon>
        <taxon>Archosauria</taxon>
        <taxon>Dinosauria</taxon>
        <taxon>Saurischia</taxon>
        <taxon>Theropoda</taxon>
        <taxon>Coelurosauria</taxon>
        <taxon>Aves</taxon>
        <taxon>Neognathae</taxon>
        <taxon>Neoaves</taxon>
        <taxon>Telluraves</taxon>
        <taxon>Strigiformes</taxon>
        <taxon>Strigidae</taxon>
        <taxon>Athene</taxon>
    </lineage>
</organism>
<sequence>MRVTEHWHRLPREMTSVLQPRECKVTKKPQESYGFYLRIEKDTAGHLIRNVEKNSPAEKAGLKDGDRVLRVNGVFVDKEEHAQVVEIVKNSGNSVVLLVLDDASYQKAEKEGVNLEELGQKVSTGEQQERQSLSPMANGAITAVPQPRLCYLVKEEKGYGFSLKTTEGQKGLFIVELSPQGAAAKAGVQNNDRLIEINGKNVENDTHKEVVEKVKKSENHVIFLLSNEETDHYYTSQKMVLSKESANLRLLPLKPRLMEIHKGKNGYGFYLRLEQNTGDHVIKDVDSESPAAKAGLKDNDILVAVNGEPVDGLDHESVVGIIKQSEAKTTLLVVDKETDTMYKLAQISPFSYHYKAKDPTPAKIQERLELHTEQKVNHKPRICKMVKGPSGFGFSLNMIKNKPGLFINEVQNQGPADTAGVENNDFLVEVNGVNVINESYDKVVSRIQDSGDRLTLLVCSKDAYKYFQDQNMSITASMADPVHNTSEPPAYTENHPSEPERNSPEPRERASSSSSSQSAASTRGDRDNNDDTKL</sequence>
<gene>
    <name evidence="7" type="primary">PDZK1</name>
</gene>
<feature type="domain" description="PDZ" evidence="6">
    <location>
        <begin position="149"/>
        <end position="229"/>
    </location>
</feature>
<dbReference type="InterPro" id="IPR036034">
    <property type="entry name" value="PDZ_sf"/>
</dbReference>
<dbReference type="AlphaFoldDB" id="A0A663M2N9"/>
<feature type="domain" description="PDZ" evidence="6">
    <location>
        <begin position="257"/>
        <end position="337"/>
    </location>
</feature>
<keyword evidence="2" id="KW-1003">Cell membrane</keyword>
<keyword evidence="8" id="KW-1185">Reference proteome</keyword>
<evidence type="ECO:0000256" key="3">
    <source>
        <dbReference type="ARBA" id="ARBA00022737"/>
    </source>
</evidence>
<dbReference type="GO" id="GO:0005102">
    <property type="term" value="F:signaling receptor binding"/>
    <property type="evidence" value="ECO:0007669"/>
    <property type="project" value="TreeGrafter"/>
</dbReference>
<evidence type="ECO:0000256" key="4">
    <source>
        <dbReference type="ARBA" id="ARBA00038110"/>
    </source>
</evidence>
<dbReference type="InterPro" id="IPR051067">
    <property type="entry name" value="NHER"/>
</dbReference>
<dbReference type="SMART" id="SM00228">
    <property type="entry name" value="PDZ"/>
    <property type="match status" value="4"/>
</dbReference>
<dbReference type="PANTHER" id="PTHR14191:SF6">
    <property type="entry name" value="NA(+)_H(+) EXCHANGE REGULATORY COFACTOR NHE-RF3-RELATED"/>
    <property type="match status" value="1"/>
</dbReference>
<name>A0A663M2N9_ATHCN</name>
<dbReference type="OMA" id="ISPCLYY"/>
<feature type="domain" description="PDZ" evidence="6">
    <location>
        <begin position="382"/>
        <end position="462"/>
    </location>
</feature>
<dbReference type="Ensembl" id="ENSACUT00000006399.1">
    <property type="protein sequence ID" value="ENSACUP00000005997.1"/>
    <property type="gene ID" value="ENSACUG00000004022.1"/>
</dbReference>
<dbReference type="GO" id="GO:0043495">
    <property type="term" value="F:protein-membrane adaptor activity"/>
    <property type="evidence" value="ECO:0007669"/>
    <property type="project" value="TreeGrafter"/>
</dbReference>
<feature type="compositionally biased region" description="Basic and acidic residues" evidence="5">
    <location>
        <begin position="523"/>
        <end position="534"/>
    </location>
</feature>
<feature type="region of interest" description="Disordered" evidence="5">
    <location>
        <begin position="479"/>
        <end position="534"/>
    </location>
</feature>
<dbReference type="InterPro" id="IPR041489">
    <property type="entry name" value="PDZ_6"/>
</dbReference>
<reference evidence="7" key="1">
    <citation type="submission" date="2025-08" db="UniProtKB">
        <authorList>
            <consortium name="Ensembl"/>
        </authorList>
    </citation>
    <scope>IDENTIFICATION</scope>
</reference>
<keyword evidence="2" id="KW-0472">Membrane</keyword>
<dbReference type="GO" id="GO:0072659">
    <property type="term" value="P:protein localization to plasma membrane"/>
    <property type="evidence" value="ECO:0007669"/>
    <property type="project" value="TreeGrafter"/>
</dbReference>
<evidence type="ECO:0000256" key="1">
    <source>
        <dbReference type="ARBA" id="ARBA00004236"/>
    </source>
</evidence>
<dbReference type="GO" id="GO:0016324">
    <property type="term" value="C:apical plasma membrane"/>
    <property type="evidence" value="ECO:0007669"/>
    <property type="project" value="TreeGrafter"/>
</dbReference>